<reference evidence="2 3" key="1">
    <citation type="submission" date="2010-10" db="EMBL/GenBank/DDBJ databases">
        <authorList>
            <person name="Durkin A.S."/>
            <person name="Madupu R."/>
            <person name="Torralba M."/>
            <person name="Gillis M."/>
            <person name="Methe B."/>
            <person name="Sutton G."/>
            <person name="Nelson K.E."/>
        </authorList>
    </citation>
    <scope>NUCLEOTIDE SEQUENCE [LARGE SCALE GENOMIC DNA]</scope>
    <source>
        <strain evidence="2 3">ACS-139-V-Col8</strain>
    </source>
</reference>
<evidence type="ECO:0000256" key="1">
    <source>
        <dbReference type="SAM" id="Phobius"/>
    </source>
</evidence>
<feature type="transmembrane region" description="Helical" evidence="1">
    <location>
        <begin position="70"/>
        <end position="91"/>
    </location>
</feature>
<gene>
    <name evidence="2" type="ORF">HMPREF9257_1496</name>
</gene>
<comment type="caution">
    <text evidence="2">The sequence shown here is derived from an EMBL/GenBank/DDBJ whole genome shotgun (WGS) entry which is preliminary data.</text>
</comment>
<dbReference type="Proteomes" id="UP000005990">
    <property type="component" value="Unassembled WGS sequence"/>
</dbReference>
<keyword evidence="1" id="KW-0472">Membrane</keyword>
<keyword evidence="3" id="KW-1185">Reference proteome</keyword>
<keyword evidence="1" id="KW-1133">Transmembrane helix</keyword>
<proteinExistence type="predicted"/>
<accession>E4KPK8</accession>
<dbReference type="AlphaFoldDB" id="E4KPK8"/>
<dbReference type="EMBL" id="AENN01000015">
    <property type="protein sequence ID" value="EFR31185.1"/>
    <property type="molecule type" value="Genomic_DNA"/>
</dbReference>
<name>E4KPK8_9LACT</name>
<evidence type="ECO:0000313" key="2">
    <source>
        <dbReference type="EMBL" id="EFR31185.1"/>
    </source>
</evidence>
<evidence type="ECO:0000313" key="3">
    <source>
        <dbReference type="Proteomes" id="UP000005990"/>
    </source>
</evidence>
<feature type="transmembrane region" description="Helical" evidence="1">
    <location>
        <begin position="40"/>
        <end position="63"/>
    </location>
</feature>
<organism evidence="2 3">
    <name type="scientific">Eremococcus coleocola ACS-139-V-Col8</name>
    <dbReference type="NCBI Taxonomy" id="908337"/>
    <lineage>
        <taxon>Bacteria</taxon>
        <taxon>Bacillati</taxon>
        <taxon>Bacillota</taxon>
        <taxon>Bacilli</taxon>
        <taxon>Lactobacillales</taxon>
        <taxon>Aerococcaceae</taxon>
        <taxon>Eremococcus</taxon>
    </lineage>
</organism>
<keyword evidence="1" id="KW-0812">Transmembrane</keyword>
<sequence>MTWAFSYPGLADIFYLILYQLRNKLTTLVTLDFYRLPYNLFFSGIASLALVSVLVGVFAIAGTDSAYTQYLWYLSSGLTSLGLLGILFMLVKAIGVGLEIPN</sequence>
<protein>
    <submittedName>
        <fullName evidence="2">Uncharacterized protein</fullName>
    </submittedName>
</protein>